<comment type="subunit">
    <text evidence="2">Homodimer.</text>
</comment>
<dbReference type="OrthoDB" id="9777791at2"/>
<keyword evidence="5" id="KW-0547">Nucleotide-binding</keyword>
<dbReference type="eggNOG" id="COG4857">
    <property type="taxonomic scope" value="Bacteria"/>
</dbReference>
<dbReference type="Gene3D" id="3.30.200.20">
    <property type="entry name" value="Phosphorylase Kinase, domain 1"/>
    <property type="match status" value="1"/>
</dbReference>
<evidence type="ECO:0000256" key="2">
    <source>
        <dbReference type="ARBA" id="ARBA00011738"/>
    </source>
</evidence>
<evidence type="ECO:0000256" key="4">
    <source>
        <dbReference type="ARBA" id="ARBA00022679"/>
    </source>
</evidence>
<accession>A0A1D8UTE1</accession>
<dbReference type="GO" id="GO:0046522">
    <property type="term" value="F:S-methyl-5-thioribose kinase activity"/>
    <property type="evidence" value="ECO:0007669"/>
    <property type="project" value="UniProtKB-EC"/>
</dbReference>
<evidence type="ECO:0000259" key="8">
    <source>
        <dbReference type="Pfam" id="PF01636"/>
    </source>
</evidence>
<feature type="domain" description="Aminoglycoside phosphotransferase" evidence="8">
    <location>
        <begin position="35"/>
        <end position="267"/>
    </location>
</feature>
<dbReference type="EMBL" id="CP014674">
    <property type="protein sequence ID" value="AOX16737.1"/>
    <property type="molecule type" value="Genomic_DNA"/>
</dbReference>
<dbReference type="GO" id="GO:0005524">
    <property type="term" value="F:ATP binding"/>
    <property type="evidence" value="ECO:0007669"/>
    <property type="project" value="UniProtKB-KW"/>
</dbReference>
<keyword evidence="4" id="KW-0808">Transferase</keyword>
<dbReference type="Proteomes" id="UP000179145">
    <property type="component" value="Chromosome"/>
</dbReference>
<dbReference type="Pfam" id="PF01636">
    <property type="entry name" value="APH"/>
    <property type="match status" value="1"/>
</dbReference>
<evidence type="ECO:0000313" key="10">
    <source>
        <dbReference type="Proteomes" id="UP000179145"/>
    </source>
</evidence>
<evidence type="ECO:0000256" key="1">
    <source>
        <dbReference type="ARBA" id="ARBA00010165"/>
    </source>
</evidence>
<keyword evidence="10" id="KW-1185">Reference proteome</keyword>
<sequence>MKDYRTLAPEDLRAYLAAQPSLAEKLGGSPSDWAIREVSDGNLNNVYLVSGSFGGVCCKQSLPHVRVDPSWRMPLDRAAFEARYLRCITPYVGHQIPKLLHYDDVLFLIVMESLTGYQVLRGALNEGIAQPGFSARIGEYLGHTAFHTSWLARRFEDVAPEMAAFSHNHALIRITVDLILTDPYRKGCSRNHWLAPELDDLVEALQSDKALHVAVGHLQERFLSAPEALLHGDLHTGSIMLRGDDVRVIDGEFALYGPVGFDAGLYIGNLLLHGLACPEHADWMRDEIIEFWRAYKTIYSEQRRAYLNHGDVQSLLDENTLPRELTRSFHGFMKDIAGFAGVEMIRRTIGYAQISDYDRCVDRPARADAMRDALQVGRSLILEARQIETVEGLLAML</sequence>
<dbReference type="AlphaFoldDB" id="A0A1D8UTE1"/>
<keyword evidence="7" id="KW-0067">ATP-binding</keyword>
<gene>
    <name evidence="9" type="ORF">A0U89_05890</name>
</gene>
<dbReference type="SUPFAM" id="SSF56112">
    <property type="entry name" value="Protein kinase-like (PK-like)"/>
    <property type="match status" value="1"/>
</dbReference>
<protein>
    <recommendedName>
        <fullName evidence="3">S-methyl-5-thioribose kinase</fullName>
        <ecNumber evidence="3">2.7.1.100</ecNumber>
    </recommendedName>
</protein>
<evidence type="ECO:0000256" key="7">
    <source>
        <dbReference type="ARBA" id="ARBA00022840"/>
    </source>
</evidence>
<dbReference type="InterPro" id="IPR011009">
    <property type="entry name" value="Kinase-like_dom_sf"/>
</dbReference>
<reference evidence="9 10" key="1">
    <citation type="journal article" date="2016" name="Microb. Cell Fact.">
        <title>Dissection of exopolysaccharide biosynthesis in Kozakia baliensis.</title>
        <authorList>
            <person name="Brandt J.U."/>
            <person name="Jakob F."/>
            <person name="Behr J."/>
            <person name="Geissler A.J."/>
            <person name="Vogel R.F."/>
        </authorList>
    </citation>
    <scope>NUCLEOTIDE SEQUENCE [LARGE SCALE GENOMIC DNA]</scope>
    <source>
        <strain evidence="9 10">DSM 14400</strain>
    </source>
</reference>
<keyword evidence="6" id="KW-0418">Kinase</keyword>
<dbReference type="STRING" id="153496.A0U89_05890"/>
<evidence type="ECO:0000313" key="9">
    <source>
        <dbReference type="EMBL" id="AOX16737.1"/>
    </source>
</evidence>
<dbReference type="EC" id="2.7.1.100" evidence="3"/>
<dbReference type="PANTHER" id="PTHR34273:SF2">
    <property type="entry name" value="METHYLTHIORIBOSE KINASE"/>
    <property type="match status" value="1"/>
</dbReference>
<dbReference type="KEGG" id="kba:A0U89_05890"/>
<dbReference type="Gene3D" id="3.90.1200.10">
    <property type="match status" value="1"/>
</dbReference>
<dbReference type="NCBIfam" id="TIGR01767">
    <property type="entry name" value="MTRK"/>
    <property type="match status" value="1"/>
</dbReference>
<name>A0A1D8UTE1_9PROT</name>
<dbReference type="GO" id="GO:0009086">
    <property type="term" value="P:methionine biosynthetic process"/>
    <property type="evidence" value="ECO:0007669"/>
    <property type="project" value="InterPro"/>
</dbReference>
<dbReference type="PIRSF" id="PIRSF031134">
    <property type="entry name" value="MTRK"/>
    <property type="match status" value="1"/>
</dbReference>
<evidence type="ECO:0000256" key="3">
    <source>
        <dbReference type="ARBA" id="ARBA00012128"/>
    </source>
</evidence>
<evidence type="ECO:0000256" key="5">
    <source>
        <dbReference type="ARBA" id="ARBA00022741"/>
    </source>
</evidence>
<organism evidence="9 10">
    <name type="scientific">Kozakia baliensis</name>
    <dbReference type="NCBI Taxonomy" id="153496"/>
    <lineage>
        <taxon>Bacteria</taxon>
        <taxon>Pseudomonadati</taxon>
        <taxon>Pseudomonadota</taxon>
        <taxon>Alphaproteobacteria</taxon>
        <taxon>Acetobacterales</taxon>
        <taxon>Acetobacteraceae</taxon>
        <taxon>Kozakia</taxon>
    </lineage>
</organism>
<dbReference type="RefSeq" id="WP_070402460.1">
    <property type="nucleotide sequence ID" value="NZ_BJVW01000008.1"/>
</dbReference>
<comment type="similarity">
    <text evidence="1">Belongs to the methylthioribose kinase family.</text>
</comment>
<dbReference type="PANTHER" id="PTHR34273">
    <property type="entry name" value="METHYLTHIORIBOSE KINASE"/>
    <property type="match status" value="1"/>
</dbReference>
<evidence type="ECO:0000256" key="6">
    <source>
        <dbReference type="ARBA" id="ARBA00022777"/>
    </source>
</evidence>
<dbReference type="InterPro" id="IPR009212">
    <property type="entry name" value="Methylthioribose_kinase"/>
</dbReference>
<proteinExistence type="inferred from homology"/>
<dbReference type="InterPro" id="IPR002575">
    <property type="entry name" value="Aminoglycoside_PTrfase"/>
</dbReference>